<keyword evidence="2" id="KW-1185">Reference proteome</keyword>
<name>A0ABW1LIK9_9ACTN</name>
<gene>
    <name evidence="1" type="ORF">ACFPYL_08325</name>
</gene>
<accession>A0ABW1LIK9</accession>
<comment type="caution">
    <text evidence="1">The sequence shown here is derived from an EMBL/GenBank/DDBJ whole genome shotgun (WGS) entry which is preliminary data.</text>
</comment>
<protein>
    <submittedName>
        <fullName evidence="1">Uncharacterized protein</fullName>
    </submittedName>
</protein>
<reference evidence="2" key="1">
    <citation type="journal article" date="2019" name="Int. J. Syst. Evol. Microbiol.">
        <title>The Global Catalogue of Microorganisms (GCM) 10K type strain sequencing project: providing services to taxonomists for standard genome sequencing and annotation.</title>
        <authorList>
            <consortium name="The Broad Institute Genomics Platform"/>
            <consortium name="The Broad Institute Genome Sequencing Center for Infectious Disease"/>
            <person name="Wu L."/>
            <person name="Ma J."/>
        </authorList>
    </citation>
    <scope>NUCLEOTIDE SEQUENCE [LARGE SCALE GENOMIC DNA]</scope>
    <source>
        <strain evidence="2">CCUG 54522</strain>
    </source>
</reference>
<dbReference type="Proteomes" id="UP001596135">
    <property type="component" value="Unassembled WGS sequence"/>
</dbReference>
<sequence length="74" mass="7617">MSANTSSDRTEAIQAVVDRVSSYQDGAPEGTVEKELRSGLADAGLELGDGEITALAEAVEAEHGNVDVSKVLAD</sequence>
<dbReference type="RefSeq" id="WP_379152839.1">
    <property type="nucleotide sequence ID" value="NZ_JBHSRJ010000004.1"/>
</dbReference>
<dbReference type="EMBL" id="JBHSRJ010000004">
    <property type="protein sequence ID" value="MFC6043077.1"/>
    <property type="molecule type" value="Genomic_DNA"/>
</dbReference>
<evidence type="ECO:0000313" key="2">
    <source>
        <dbReference type="Proteomes" id="UP001596135"/>
    </source>
</evidence>
<organism evidence="1 2">
    <name type="scientific">Nocardioides hankookensis</name>
    <dbReference type="NCBI Taxonomy" id="443157"/>
    <lineage>
        <taxon>Bacteria</taxon>
        <taxon>Bacillati</taxon>
        <taxon>Actinomycetota</taxon>
        <taxon>Actinomycetes</taxon>
        <taxon>Propionibacteriales</taxon>
        <taxon>Nocardioidaceae</taxon>
        <taxon>Nocardioides</taxon>
    </lineage>
</organism>
<evidence type="ECO:0000313" key="1">
    <source>
        <dbReference type="EMBL" id="MFC6043077.1"/>
    </source>
</evidence>
<proteinExistence type="predicted"/>